<dbReference type="PANTHER" id="PTHR45646:SF7">
    <property type="entry name" value="SERINE_THREONINE-PROTEIN KINASE AFC2"/>
    <property type="match status" value="1"/>
</dbReference>
<keyword evidence="4" id="KW-0418">Kinase</keyword>
<evidence type="ECO:0000313" key="7">
    <source>
        <dbReference type="EMBL" id="CAJ1943739.1"/>
    </source>
</evidence>
<dbReference type="Proteomes" id="UP001189624">
    <property type="component" value="Chromosome 3"/>
</dbReference>
<dbReference type="Gene3D" id="1.10.510.10">
    <property type="entry name" value="Transferase(Phosphotransferase) domain 1"/>
    <property type="match status" value="1"/>
</dbReference>
<evidence type="ECO:0000256" key="1">
    <source>
        <dbReference type="ARBA" id="ARBA00022527"/>
    </source>
</evidence>
<dbReference type="Gramene" id="rna-AYBTSS11_LOCUS11515">
    <property type="protein sequence ID" value="CAJ1943739.1"/>
    <property type="gene ID" value="gene-AYBTSS11_LOCUS11515"/>
</dbReference>
<dbReference type="EMBL" id="OY731400">
    <property type="protein sequence ID" value="CAJ1943739.1"/>
    <property type="molecule type" value="Genomic_DNA"/>
</dbReference>
<dbReference type="PROSITE" id="PS00108">
    <property type="entry name" value="PROTEIN_KINASE_ST"/>
    <property type="match status" value="1"/>
</dbReference>
<proteinExistence type="predicted"/>
<dbReference type="AlphaFoldDB" id="A0AA86S993"/>
<evidence type="ECO:0000256" key="4">
    <source>
        <dbReference type="ARBA" id="ARBA00022777"/>
    </source>
</evidence>
<accession>A0AA86S993</accession>
<evidence type="ECO:0000256" key="3">
    <source>
        <dbReference type="ARBA" id="ARBA00022741"/>
    </source>
</evidence>
<keyword evidence="2" id="KW-0808">Transferase</keyword>
<dbReference type="PROSITE" id="PS50011">
    <property type="entry name" value="PROTEIN_KINASE_DOM"/>
    <property type="match status" value="1"/>
</dbReference>
<feature type="domain" description="Protein kinase" evidence="6">
    <location>
        <begin position="1"/>
        <end position="241"/>
    </location>
</feature>
<evidence type="ECO:0000313" key="8">
    <source>
        <dbReference type="Proteomes" id="UP001189624"/>
    </source>
</evidence>
<organism evidence="7 8">
    <name type="scientific">Sphenostylis stenocarpa</name>
    <dbReference type="NCBI Taxonomy" id="92480"/>
    <lineage>
        <taxon>Eukaryota</taxon>
        <taxon>Viridiplantae</taxon>
        <taxon>Streptophyta</taxon>
        <taxon>Embryophyta</taxon>
        <taxon>Tracheophyta</taxon>
        <taxon>Spermatophyta</taxon>
        <taxon>Magnoliopsida</taxon>
        <taxon>eudicotyledons</taxon>
        <taxon>Gunneridae</taxon>
        <taxon>Pentapetalae</taxon>
        <taxon>rosids</taxon>
        <taxon>fabids</taxon>
        <taxon>Fabales</taxon>
        <taxon>Fabaceae</taxon>
        <taxon>Papilionoideae</taxon>
        <taxon>50 kb inversion clade</taxon>
        <taxon>NPAAA clade</taxon>
        <taxon>indigoferoid/millettioid clade</taxon>
        <taxon>Phaseoleae</taxon>
        <taxon>Sphenostylis</taxon>
    </lineage>
</organism>
<reference evidence="7" key="1">
    <citation type="submission" date="2023-10" db="EMBL/GenBank/DDBJ databases">
        <authorList>
            <person name="Domelevo Entfellner J.-B."/>
        </authorList>
    </citation>
    <scope>NUCLEOTIDE SEQUENCE</scope>
</reference>
<dbReference type="InterPro" id="IPR011009">
    <property type="entry name" value="Kinase-like_dom_sf"/>
</dbReference>
<protein>
    <recommendedName>
        <fullName evidence="6">Protein kinase domain-containing protein</fullName>
    </recommendedName>
</protein>
<dbReference type="InterPro" id="IPR051175">
    <property type="entry name" value="CLK_kinases"/>
</dbReference>
<dbReference type="SUPFAM" id="SSF56112">
    <property type="entry name" value="Protein kinase-like (PK-like)"/>
    <property type="match status" value="1"/>
</dbReference>
<evidence type="ECO:0000256" key="5">
    <source>
        <dbReference type="ARBA" id="ARBA00022840"/>
    </source>
</evidence>
<dbReference type="InterPro" id="IPR000719">
    <property type="entry name" value="Prot_kinase_dom"/>
</dbReference>
<keyword evidence="8" id="KW-1185">Reference proteome</keyword>
<dbReference type="GO" id="GO:0005634">
    <property type="term" value="C:nucleus"/>
    <property type="evidence" value="ECO:0007669"/>
    <property type="project" value="TreeGrafter"/>
</dbReference>
<evidence type="ECO:0000259" key="6">
    <source>
        <dbReference type="PROSITE" id="PS50011"/>
    </source>
</evidence>
<keyword evidence="3" id="KW-0547">Nucleotide-binding</keyword>
<sequence>MHDLRMIHTDLKPENILLVSPEYVKVPDYKVLSFHRRMIPYCLGHAAPFIPRMVCTSRIYESSSRSPGSYFKRVPKSSSIKVIDFGSTTYEREDQNYIVSTRHYRAPEVILGLGWRYPCDIWSAGCILVELCTGEALFQTHENLEHLAMMERVLGPLPAHMLKRVDRHAEKYVRRGRLHWPESATSRESFKAVMKLPRLQNLIMQHVDHSAGDLIHLLQGLLRFDPSERLTAKEALRHSFFMRDHFRRQVSF</sequence>
<name>A0AA86S993_9FABA</name>
<gene>
    <name evidence="7" type="ORF">AYBTSS11_LOCUS11515</name>
</gene>
<dbReference type="GO" id="GO:0004674">
    <property type="term" value="F:protein serine/threonine kinase activity"/>
    <property type="evidence" value="ECO:0007669"/>
    <property type="project" value="UniProtKB-KW"/>
</dbReference>
<dbReference type="Pfam" id="PF00069">
    <property type="entry name" value="Pkinase"/>
    <property type="match status" value="1"/>
</dbReference>
<dbReference type="PANTHER" id="PTHR45646">
    <property type="entry name" value="SERINE/THREONINE-PROTEIN KINASE DOA-RELATED"/>
    <property type="match status" value="1"/>
</dbReference>
<dbReference type="SMART" id="SM00220">
    <property type="entry name" value="S_TKc"/>
    <property type="match status" value="1"/>
</dbReference>
<dbReference type="InterPro" id="IPR008271">
    <property type="entry name" value="Ser/Thr_kinase_AS"/>
</dbReference>
<keyword evidence="5" id="KW-0067">ATP-binding</keyword>
<dbReference type="GO" id="GO:0005524">
    <property type="term" value="F:ATP binding"/>
    <property type="evidence" value="ECO:0007669"/>
    <property type="project" value="UniProtKB-KW"/>
</dbReference>
<evidence type="ECO:0000256" key="2">
    <source>
        <dbReference type="ARBA" id="ARBA00022679"/>
    </source>
</evidence>
<keyword evidence="1" id="KW-0723">Serine/threonine-protein kinase</keyword>